<evidence type="ECO:0000313" key="1">
    <source>
        <dbReference type="EMBL" id="SJM90291.1"/>
    </source>
</evidence>
<keyword evidence="2" id="KW-1185">Reference proteome</keyword>
<accession>A0A1R4H224</accession>
<organism evidence="1 2">
    <name type="scientific">Crenothrix polyspora</name>
    <dbReference type="NCBI Taxonomy" id="360316"/>
    <lineage>
        <taxon>Bacteria</taxon>
        <taxon>Pseudomonadati</taxon>
        <taxon>Pseudomonadota</taxon>
        <taxon>Gammaproteobacteria</taxon>
        <taxon>Methylococcales</taxon>
        <taxon>Crenotrichaceae</taxon>
        <taxon>Crenothrix</taxon>
    </lineage>
</organism>
<dbReference type="EMBL" id="FUKI01000046">
    <property type="protein sequence ID" value="SJM90291.1"/>
    <property type="molecule type" value="Genomic_DNA"/>
</dbReference>
<dbReference type="Proteomes" id="UP000195667">
    <property type="component" value="Unassembled WGS sequence"/>
</dbReference>
<protein>
    <submittedName>
        <fullName evidence="1">Uncharacterized protein</fullName>
    </submittedName>
</protein>
<name>A0A1R4H224_9GAMM</name>
<proteinExistence type="predicted"/>
<reference evidence="2" key="1">
    <citation type="submission" date="2017-02" db="EMBL/GenBank/DDBJ databases">
        <authorList>
            <person name="Daims H."/>
        </authorList>
    </citation>
    <scope>NUCLEOTIDE SEQUENCE [LARGE SCALE GENOMIC DNA]</scope>
</reference>
<gene>
    <name evidence="1" type="ORF">CRENPOLYSF1_140035</name>
</gene>
<evidence type="ECO:0000313" key="2">
    <source>
        <dbReference type="Proteomes" id="UP000195667"/>
    </source>
</evidence>
<sequence>MSCAARLMDDSTSLLTELRACHAAIEPPNNNMHKDESNILMFIW</sequence>
<dbReference type="AlphaFoldDB" id="A0A1R4H224"/>